<dbReference type="Gene3D" id="3.30.420.40">
    <property type="match status" value="2"/>
</dbReference>
<evidence type="ECO:0000256" key="1">
    <source>
        <dbReference type="ARBA" id="ARBA00009156"/>
    </source>
</evidence>
<evidence type="ECO:0000256" key="3">
    <source>
        <dbReference type="ARBA" id="ARBA00022777"/>
    </source>
</evidence>
<gene>
    <name evidence="6" type="ORF">H9853_05860</name>
</gene>
<dbReference type="GO" id="GO:0005829">
    <property type="term" value="C:cytosol"/>
    <property type="evidence" value="ECO:0007669"/>
    <property type="project" value="TreeGrafter"/>
</dbReference>
<name>A0A9D2AY58_9SPHI</name>
<comment type="caution">
    <text evidence="6">The sequence shown here is derived from an EMBL/GenBank/DDBJ whole genome shotgun (WGS) entry which is preliminary data.</text>
</comment>
<sequence length="450" mass="51097">VAVFDVGKTNKKLLLFDEQYNVVFERSARFLETKDEDGDSCENLESLRLSVFDSLHEVFRKNEFEIKAINFTTYGASFVYLDENGRPLTPLYNYLKSYPKCLSEQLYENYGGEEKFSLQTASPALGSLNSGLQLYRMKYEKPEVFNQITHALHLPQYMSYLLSGRMYSDMTSIGCHTALWSFEDKKYHDWVFKEGLDKKLAPILESDQTFSPAFLGNDYVIGIGLHDSSSALIPYLVNFTEPFILLSTGTWAISFNPFNSSPLSPEELEKDCLFYLNYKGNPVKASRLFLGNEHDIQAKRIADFFGVSPVYFRTLTIDWSFVEKFASEFNGQLDAFSKLELSIFESPNQAYHALMVALVDAQIQALNLVENPKVPIKRLFVDGGFSKNQIFMSLLANRLSGIEVYAASMAQATALGAAMVIHDQWNSQPVPRDLIHLKYFARKSENGQGN</sequence>
<dbReference type="InterPro" id="IPR043129">
    <property type="entry name" value="ATPase_NBD"/>
</dbReference>
<keyword evidence="2" id="KW-0808">Transferase</keyword>
<evidence type="ECO:0000313" key="6">
    <source>
        <dbReference type="EMBL" id="HIX54532.1"/>
    </source>
</evidence>
<dbReference type="CDD" id="cd07772">
    <property type="entry name" value="ASKHA_NBD_FGGY_NaCK-like"/>
    <property type="match status" value="1"/>
</dbReference>
<dbReference type="InterPro" id="IPR049382">
    <property type="entry name" value="FGGY_C_2"/>
</dbReference>
<dbReference type="GO" id="GO:0006071">
    <property type="term" value="P:glycerol metabolic process"/>
    <property type="evidence" value="ECO:0007669"/>
    <property type="project" value="TreeGrafter"/>
</dbReference>
<dbReference type="PANTHER" id="PTHR10196:SF69">
    <property type="entry name" value="GLYCEROL KINASE"/>
    <property type="match status" value="1"/>
</dbReference>
<evidence type="ECO:0000313" key="7">
    <source>
        <dbReference type="Proteomes" id="UP000824156"/>
    </source>
</evidence>
<dbReference type="Pfam" id="PF00370">
    <property type="entry name" value="FGGY_N"/>
    <property type="match status" value="1"/>
</dbReference>
<evidence type="ECO:0000256" key="2">
    <source>
        <dbReference type="ARBA" id="ARBA00022679"/>
    </source>
</evidence>
<dbReference type="GO" id="GO:0004370">
    <property type="term" value="F:glycerol kinase activity"/>
    <property type="evidence" value="ECO:0007669"/>
    <property type="project" value="TreeGrafter"/>
</dbReference>
<proteinExistence type="inferred from homology"/>
<dbReference type="AlphaFoldDB" id="A0A9D2AY58"/>
<feature type="domain" description="Carbohydrate kinase FGGY N-terminal" evidence="4">
    <location>
        <begin position="3"/>
        <end position="193"/>
    </location>
</feature>
<evidence type="ECO:0000259" key="5">
    <source>
        <dbReference type="Pfam" id="PF21546"/>
    </source>
</evidence>
<dbReference type="InterPro" id="IPR018484">
    <property type="entry name" value="FGGY_N"/>
</dbReference>
<organism evidence="6 7">
    <name type="scientific">Candidatus Sphingobacterium stercoripullorum</name>
    <dbReference type="NCBI Taxonomy" id="2838759"/>
    <lineage>
        <taxon>Bacteria</taxon>
        <taxon>Pseudomonadati</taxon>
        <taxon>Bacteroidota</taxon>
        <taxon>Sphingobacteriia</taxon>
        <taxon>Sphingobacteriales</taxon>
        <taxon>Sphingobacteriaceae</taxon>
        <taxon>Sphingobacterium</taxon>
    </lineage>
</organism>
<reference evidence="6" key="2">
    <citation type="submission" date="2021-04" db="EMBL/GenBank/DDBJ databases">
        <authorList>
            <person name="Gilroy R."/>
        </authorList>
    </citation>
    <scope>NUCLEOTIDE SEQUENCE</scope>
    <source>
        <strain evidence="6">1719</strain>
    </source>
</reference>
<reference evidence="6" key="1">
    <citation type="journal article" date="2021" name="PeerJ">
        <title>Extensive microbial diversity within the chicken gut microbiome revealed by metagenomics and culture.</title>
        <authorList>
            <person name="Gilroy R."/>
            <person name="Ravi A."/>
            <person name="Getino M."/>
            <person name="Pursley I."/>
            <person name="Horton D.L."/>
            <person name="Alikhan N.F."/>
            <person name="Baker D."/>
            <person name="Gharbi K."/>
            <person name="Hall N."/>
            <person name="Watson M."/>
            <person name="Adriaenssens E.M."/>
            <person name="Foster-Nyarko E."/>
            <person name="Jarju S."/>
            <person name="Secka A."/>
            <person name="Antonio M."/>
            <person name="Oren A."/>
            <person name="Chaudhuri R.R."/>
            <person name="La Ragione R."/>
            <person name="Hildebrand F."/>
            <person name="Pallen M.J."/>
        </authorList>
    </citation>
    <scope>NUCLEOTIDE SEQUENCE</scope>
    <source>
        <strain evidence="6">1719</strain>
    </source>
</reference>
<keyword evidence="3 6" id="KW-0418">Kinase</keyword>
<dbReference type="SUPFAM" id="SSF53067">
    <property type="entry name" value="Actin-like ATPase domain"/>
    <property type="match status" value="2"/>
</dbReference>
<comment type="similarity">
    <text evidence="1">Belongs to the FGGY kinase family.</text>
</comment>
<feature type="non-terminal residue" evidence="6">
    <location>
        <position position="1"/>
    </location>
</feature>
<protein>
    <submittedName>
        <fullName evidence="6">Carbohydrate kinase</fullName>
    </submittedName>
</protein>
<feature type="domain" description="Carbohydrate kinase FGGY C-terminal" evidence="5">
    <location>
        <begin position="241"/>
        <end position="423"/>
    </location>
</feature>
<evidence type="ECO:0000259" key="4">
    <source>
        <dbReference type="Pfam" id="PF00370"/>
    </source>
</evidence>
<dbReference type="EMBL" id="DXEZ01000162">
    <property type="protein sequence ID" value="HIX54532.1"/>
    <property type="molecule type" value="Genomic_DNA"/>
</dbReference>
<accession>A0A9D2AY58</accession>
<dbReference type="PANTHER" id="PTHR10196">
    <property type="entry name" value="SUGAR KINASE"/>
    <property type="match status" value="1"/>
</dbReference>
<dbReference type="Pfam" id="PF21546">
    <property type="entry name" value="FGGY_C_2"/>
    <property type="match status" value="1"/>
</dbReference>
<dbReference type="Proteomes" id="UP000824156">
    <property type="component" value="Unassembled WGS sequence"/>
</dbReference>